<dbReference type="Proteomes" id="UP000316726">
    <property type="component" value="Chromosome 1"/>
</dbReference>
<dbReference type="GO" id="GO:0005635">
    <property type="term" value="C:nuclear envelope"/>
    <property type="evidence" value="ECO:0007669"/>
    <property type="project" value="UniProtKB-ARBA"/>
</dbReference>
<dbReference type="PANTHER" id="PTHR12911:SF8">
    <property type="entry name" value="KLAROID PROTEIN-RELATED"/>
    <property type="match status" value="1"/>
</dbReference>
<dbReference type="STRING" id="1764295.A0A5B8MBZ2"/>
<organism evidence="7 8">
    <name type="scientific">Chloropicon primus</name>
    <dbReference type="NCBI Taxonomy" id="1764295"/>
    <lineage>
        <taxon>Eukaryota</taxon>
        <taxon>Viridiplantae</taxon>
        <taxon>Chlorophyta</taxon>
        <taxon>Chloropicophyceae</taxon>
        <taxon>Chloropicales</taxon>
        <taxon>Chloropicaceae</taxon>
        <taxon>Chloropicon</taxon>
    </lineage>
</organism>
<dbReference type="Gene3D" id="2.60.120.260">
    <property type="entry name" value="Galactose-binding domain-like"/>
    <property type="match status" value="1"/>
</dbReference>
<evidence type="ECO:0000259" key="6">
    <source>
        <dbReference type="PROSITE" id="PS51469"/>
    </source>
</evidence>
<dbReference type="GO" id="GO:0016020">
    <property type="term" value="C:membrane"/>
    <property type="evidence" value="ECO:0007669"/>
    <property type="project" value="UniProtKB-SubCell"/>
</dbReference>
<sequence length="342" mass="37479">MPKPFTPVPRTAAADPLPDDGEDFLEGPVQSQRTGSAVSPSTIACLVLSIAVSVYLSVSVVPRFQPRVHDDPNQFGASLARFERRLSKLESDAGVLTHHQQSIGLLQGEAEQRLKKLEVLLTEVQTAHRGGKADQSDTAWTDPDYASYEANGRVVGHSDLYPRRGDPWLLPSRDGDWFLFSLPYVQGIPSLVASAVKKAFPVHPKASVWLLSAPSNGIELPGHCLPLNGSTGYVDVKLRRAIRLKSFSVEHIPRVSAFNITTAPKDMALYSLRGDQDGFEPRKLASFSYDIESTPVQTFPVLQGGESADDLVVSQLRLQVNSNHGSESYTCLYRLKIYGDPE</sequence>
<protein>
    <recommendedName>
        <fullName evidence="6">SUN domain-containing protein</fullName>
    </recommendedName>
</protein>
<feature type="region of interest" description="Disordered" evidence="5">
    <location>
        <begin position="1"/>
        <end position="35"/>
    </location>
</feature>
<feature type="domain" description="SUN" evidence="6">
    <location>
        <begin position="151"/>
        <end position="342"/>
    </location>
</feature>
<gene>
    <name evidence="7" type="ORF">A3770_01p01790</name>
</gene>
<keyword evidence="8" id="KW-1185">Reference proteome</keyword>
<reference evidence="7 8" key="1">
    <citation type="submission" date="2018-07" db="EMBL/GenBank/DDBJ databases">
        <title>The complete nuclear genome of the prasinophyte Chloropicon primus (CCMP1205).</title>
        <authorList>
            <person name="Pombert J.-F."/>
            <person name="Otis C."/>
            <person name="Turmel M."/>
            <person name="Lemieux C."/>
        </authorList>
    </citation>
    <scope>NUCLEOTIDE SEQUENCE [LARGE SCALE GENOMIC DNA]</scope>
    <source>
        <strain evidence="7 8">CCMP1205</strain>
    </source>
</reference>
<name>A0A5B8MBZ2_9CHLO</name>
<dbReference type="PANTHER" id="PTHR12911">
    <property type="entry name" value="SAD1/UNC-84-LIKE PROTEIN-RELATED"/>
    <property type="match status" value="1"/>
</dbReference>
<proteinExistence type="predicted"/>
<accession>A0A5B8MBZ2</accession>
<dbReference type="EMBL" id="CP031034">
    <property type="protein sequence ID" value="QDZ17661.1"/>
    <property type="molecule type" value="Genomic_DNA"/>
</dbReference>
<dbReference type="InterPro" id="IPR012919">
    <property type="entry name" value="SUN_dom"/>
</dbReference>
<evidence type="ECO:0000256" key="5">
    <source>
        <dbReference type="SAM" id="MobiDB-lite"/>
    </source>
</evidence>
<keyword evidence="2" id="KW-0812">Transmembrane</keyword>
<keyword evidence="3" id="KW-1133">Transmembrane helix</keyword>
<evidence type="ECO:0000256" key="2">
    <source>
        <dbReference type="ARBA" id="ARBA00022692"/>
    </source>
</evidence>
<comment type="subcellular location">
    <subcellularLocation>
        <location evidence="1">Membrane</location>
    </subcellularLocation>
</comment>
<keyword evidence="4" id="KW-0472">Membrane</keyword>
<evidence type="ECO:0000313" key="7">
    <source>
        <dbReference type="EMBL" id="QDZ17661.1"/>
    </source>
</evidence>
<evidence type="ECO:0000256" key="1">
    <source>
        <dbReference type="ARBA" id="ARBA00004370"/>
    </source>
</evidence>
<dbReference type="OrthoDB" id="342281at2759"/>
<dbReference type="PROSITE" id="PS51469">
    <property type="entry name" value="SUN"/>
    <property type="match status" value="1"/>
</dbReference>
<evidence type="ECO:0000313" key="8">
    <source>
        <dbReference type="Proteomes" id="UP000316726"/>
    </source>
</evidence>
<dbReference type="InterPro" id="IPR045119">
    <property type="entry name" value="SUN1-5"/>
</dbReference>
<dbReference type="AlphaFoldDB" id="A0A5B8MBZ2"/>
<evidence type="ECO:0000256" key="3">
    <source>
        <dbReference type="ARBA" id="ARBA00022989"/>
    </source>
</evidence>
<dbReference type="GO" id="GO:0043495">
    <property type="term" value="F:protein-membrane adaptor activity"/>
    <property type="evidence" value="ECO:0007669"/>
    <property type="project" value="TreeGrafter"/>
</dbReference>
<evidence type="ECO:0000256" key="4">
    <source>
        <dbReference type="ARBA" id="ARBA00023136"/>
    </source>
</evidence>
<dbReference type="Pfam" id="PF07738">
    <property type="entry name" value="Sad1_UNC"/>
    <property type="match status" value="1"/>
</dbReference>